<dbReference type="Pfam" id="PF04364">
    <property type="entry name" value="DNA_pol3_chi"/>
    <property type="match status" value="1"/>
</dbReference>
<dbReference type="GO" id="GO:0032298">
    <property type="term" value="P:positive regulation of DNA-templated DNA replication initiation"/>
    <property type="evidence" value="ECO:0007669"/>
    <property type="project" value="TreeGrafter"/>
</dbReference>
<accession>A0A7V4TX50</accession>
<protein>
    <submittedName>
        <fullName evidence="1">DNA polymerase III subunit chi</fullName>
    </submittedName>
</protein>
<dbReference type="Proteomes" id="UP000885779">
    <property type="component" value="Unassembled WGS sequence"/>
</dbReference>
<dbReference type="GO" id="GO:0003887">
    <property type="term" value="F:DNA-directed DNA polymerase activity"/>
    <property type="evidence" value="ECO:0007669"/>
    <property type="project" value="InterPro"/>
</dbReference>
<proteinExistence type="predicted"/>
<dbReference type="SUPFAM" id="SSF102400">
    <property type="entry name" value="DNA polymerase III chi subunit"/>
    <property type="match status" value="1"/>
</dbReference>
<organism evidence="1">
    <name type="scientific">Caldithrix abyssi</name>
    <dbReference type="NCBI Taxonomy" id="187145"/>
    <lineage>
        <taxon>Bacteria</taxon>
        <taxon>Pseudomonadati</taxon>
        <taxon>Calditrichota</taxon>
        <taxon>Calditrichia</taxon>
        <taxon>Calditrichales</taxon>
        <taxon>Calditrichaceae</taxon>
        <taxon>Caldithrix</taxon>
    </lineage>
</organism>
<gene>
    <name evidence="1" type="ORF">ENK44_00220</name>
</gene>
<dbReference type="Gene3D" id="3.40.50.10110">
    <property type="entry name" value="DNA polymerase III subunit chi"/>
    <property type="match status" value="1"/>
</dbReference>
<dbReference type="PANTHER" id="PTHR38767">
    <property type="entry name" value="DNA POLYMERASE III SUBUNIT CHI"/>
    <property type="match status" value="1"/>
</dbReference>
<dbReference type="EMBL" id="DRQG01000003">
    <property type="protein sequence ID" value="HGY54100.1"/>
    <property type="molecule type" value="Genomic_DNA"/>
</dbReference>
<evidence type="ECO:0000313" key="1">
    <source>
        <dbReference type="EMBL" id="HGY54100.1"/>
    </source>
</evidence>
<name>A0A7V4TX50_CALAY</name>
<comment type="caution">
    <text evidence="1">The sequence shown here is derived from an EMBL/GenBank/DDBJ whole genome shotgun (WGS) entry which is preliminary data.</text>
</comment>
<reference evidence="1" key="1">
    <citation type="journal article" date="2020" name="mSystems">
        <title>Genome- and Community-Level Interaction Insights into Carbon Utilization and Element Cycling Functions of Hydrothermarchaeota in Hydrothermal Sediment.</title>
        <authorList>
            <person name="Zhou Z."/>
            <person name="Liu Y."/>
            <person name="Xu W."/>
            <person name="Pan J."/>
            <person name="Luo Z.H."/>
            <person name="Li M."/>
        </authorList>
    </citation>
    <scope>NUCLEOTIDE SEQUENCE [LARGE SCALE GENOMIC DNA]</scope>
    <source>
        <strain evidence="1">HyVt-577</strain>
    </source>
</reference>
<sequence length="190" mass="22173">MPLHDVSESIGRNKRSFHAGFTPGIRETVLVQKIKVYFIDLSISNKTRHTCDIVEKLYEQGFSVTVFTKDSSQKHTLDRMLWTWKQESFIPHTTEIDPDSDTDEAVLLTEQEDLPVRTDAVVLYDPLPPEKLHKYQLVVDFAEVYDKARLQKSRQRFKQLRDIGEFELEYLKLGEFLGKELAYHPVKQTS</sequence>
<dbReference type="PANTHER" id="PTHR38767:SF1">
    <property type="entry name" value="DNA POLYMERASE III SUBUNIT CHI"/>
    <property type="match status" value="1"/>
</dbReference>
<dbReference type="InterPro" id="IPR007459">
    <property type="entry name" value="DNA_pol3_chi"/>
</dbReference>
<dbReference type="InterPro" id="IPR036768">
    <property type="entry name" value="PolIII_chi_sf"/>
</dbReference>
<dbReference type="GO" id="GO:0003677">
    <property type="term" value="F:DNA binding"/>
    <property type="evidence" value="ECO:0007669"/>
    <property type="project" value="InterPro"/>
</dbReference>
<dbReference type="GO" id="GO:0006260">
    <property type="term" value="P:DNA replication"/>
    <property type="evidence" value="ECO:0007669"/>
    <property type="project" value="InterPro"/>
</dbReference>
<dbReference type="AlphaFoldDB" id="A0A7V4TX50"/>